<evidence type="ECO:0000256" key="1">
    <source>
        <dbReference type="SAM" id="SignalP"/>
    </source>
</evidence>
<evidence type="ECO:0000313" key="3">
    <source>
        <dbReference type="Proteomes" id="UP001386955"/>
    </source>
</evidence>
<protein>
    <submittedName>
        <fullName evidence="2">Uncharacterized protein</fullName>
    </submittedName>
</protein>
<accession>A0AAN9SS96</accession>
<dbReference type="EMBL" id="JAYMYS010000003">
    <property type="protein sequence ID" value="KAK7401766.1"/>
    <property type="molecule type" value="Genomic_DNA"/>
</dbReference>
<evidence type="ECO:0000313" key="2">
    <source>
        <dbReference type="EMBL" id="KAK7401766.1"/>
    </source>
</evidence>
<keyword evidence="1" id="KW-0732">Signal</keyword>
<comment type="caution">
    <text evidence="2">The sequence shown here is derived from an EMBL/GenBank/DDBJ whole genome shotgun (WGS) entry which is preliminary data.</text>
</comment>
<feature type="signal peptide" evidence="1">
    <location>
        <begin position="1"/>
        <end position="24"/>
    </location>
</feature>
<dbReference type="Proteomes" id="UP001386955">
    <property type="component" value="Unassembled WGS sequence"/>
</dbReference>
<name>A0AAN9SS96_PSOTE</name>
<organism evidence="2 3">
    <name type="scientific">Psophocarpus tetragonolobus</name>
    <name type="common">Winged bean</name>
    <name type="synonym">Dolichos tetragonolobus</name>
    <dbReference type="NCBI Taxonomy" id="3891"/>
    <lineage>
        <taxon>Eukaryota</taxon>
        <taxon>Viridiplantae</taxon>
        <taxon>Streptophyta</taxon>
        <taxon>Embryophyta</taxon>
        <taxon>Tracheophyta</taxon>
        <taxon>Spermatophyta</taxon>
        <taxon>Magnoliopsida</taxon>
        <taxon>eudicotyledons</taxon>
        <taxon>Gunneridae</taxon>
        <taxon>Pentapetalae</taxon>
        <taxon>rosids</taxon>
        <taxon>fabids</taxon>
        <taxon>Fabales</taxon>
        <taxon>Fabaceae</taxon>
        <taxon>Papilionoideae</taxon>
        <taxon>50 kb inversion clade</taxon>
        <taxon>NPAAA clade</taxon>
        <taxon>indigoferoid/millettioid clade</taxon>
        <taxon>Phaseoleae</taxon>
        <taxon>Psophocarpus</taxon>
    </lineage>
</organism>
<dbReference type="AlphaFoldDB" id="A0AAN9SS96"/>
<gene>
    <name evidence="2" type="ORF">VNO78_13515</name>
</gene>
<feature type="chain" id="PRO_5042812358" evidence="1">
    <location>
        <begin position="25"/>
        <end position="81"/>
    </location>
</feature>
<proteinExistence type="predicted"/>
<reference evidence="2 3" key="1">
    <citation type="submission" date="2024-01" db="EMBL/GenBank/DDBJ databases">
        <title>The genomes of 5 underutilized Papilionoideae crops provide insights into root nodulation and disease resistanc.</title>
        <authorList>
            <person name="Jiang F."/>
        </authorList>
    </citation>
    <scope>NUCLEOTIDE SEQUENCE [LARGE SCALE GENOMIC DNA]</scope>
    <source>
        <strain evidence="2">DUOXIRENSHENG_FW03</strain>
        <tissue evidence="2">Leaves</tissue>
    </source>
</reference>
<keyword evidence="3" id="KW-1185">Reference proteome</keyword>
<sequence>MARLNLALFITLVVLVCYSSALDARKILKIETQEVLLSLKGTPPSIEALATNYLKHGSGRLVDHLSDEQVVSTPSPGEGHK</sequence>